<feature type="region of interest" description="Disordered" evidence="3">
    <location>
        <begin position="9"/>
        <end position="81"/>
    </location>
</feature>
<organism evidence="5 6">
    <name type="scientific">Pseudopithomyces chartarum</name>
    <dbReference type="NCBI Taxonomy" id="1892770"/>
    <lineage>
        <taxon>Eukaryota</taxon>
        <taxon>Fungi</taxon>
        <taxon>Dikarya</taxon>
        <taxon>Ascomycota</taxon>
        <taxon>Pezizomycotina</taxon>
        <taxon>Dothideomycetes</taxon>
        <taxon>Pleosporomycetidae</taxon>
        <taxon>Pleosporales</taxon>
        <taxon>Massarineae</taxon>
        <taxon>Didymosphaeriaceae</taxon>
        <taxon>Pseudopithomyces</taxon>
    </lineage>
</organism>
<accession>A0AAN6RK89</accession>
<evidence type="ECO:0000313" key="5">
    <source>
        <dbReference type="EMBL" id="KAK3215603.1"/>
    </source>
</evidence>
<name>A0AAN6RK89_9PLEO</name>
<dbReference type="AlphaFoldDB" id="A0AAN6RK89"/>
<keyword evidence="6" id="KW-1185">Reference proteome</keyword>
<evidence type="ECO:0000259" key="4">
    <source>
        <dbReference type="Pfam" id="PF13907"/>
    </source>
</evidence>
<feature type="compositionally biased region" description="Basic and acidic residues" evidence="3">
    <location>
        <begin position="15"/>
        <end position="25"/>
    </location>
</feature>
<feature type="region of interest" description="Disordered" evidence="3">
    <location>
        <begin position="229"/>
        <end position="319"/>
    </location>
</feature>
<keyword evidence="2" id="KW-0539">Nucleus</keyword>
<comment type="subcellular location">
    <subcellularLocation>
        <location evidence="1">Nucleus</location>
    </subcellularLocation>
</comment>
<dbReference type="GO" id="GO:0005634">
    <property type="term" value="C:nucleus"/>
    <property type="evidence" value="ECO:0007669"/>
    <property type="project" value="UniProtKB-SubCell"/>
</dbReference>
<reference evidence="5 6" key="1">
    <citation type="submission" date="2021-02" db="EMBL/GenBank/DDBJ databases">
        <title>Genome assembly of Pseudopithomyces chartarum.</title>
        <authorList>
            <person name="Jauregui R."/>
            <person name="Singh J."/>
            <person name="Voisey C."/>
        </authorList>
    </citation>
    <scope>NUCLEOTIDE SEQUENCE [LARGE SCALE GENOMIC DNA]</scope>
    <source>
        <strain evidence="5 6">AGR01</strain>
    </source>
</reference>
<evidence type="ECO:0000256" key="1">
    <source>
        <dbReference type="ARBA" id="ARBA00004123"/>
    </source>
</evidence>
<feature type="domain" description="Chromodomain-helicase-DNA-binding protein 1-like C-terminal" evidence="4">
    <location>
        <begin position="101"/>
        <end position="192"/>
    </location>
</feature>
<evidence type="ECO:0000256" key="3">
    <source>
        <dbReference type="SAM" id="MobiDB-lite"/>
    </source>
</evidence>
<dbReference type="Pfam" id="PF13907">
    <property type="entry name" value="CHD1-like_C"/>
    <property type="match status" value="1"/>
</dbReference>
<sequence length="319" mass="34963">MWDESLVRWSFGMRPVKDNSEERSSTHSAVQKFKDEKERTGTYVTAAPYTHSDQSRDSLVPSSPEGTKDTANDASAPDLNQPIPFAMDEIRGTIYPDPDSVVETILEPVHAELKKLSSLGSPDTYPKGNGFLKIKPHSQLLKERLLPIGEFIRKYAEGNGALELRLCRHIANTYWPLPTDNATHLKIHAMYHNALYLRARRALLQASTLRVDTPAESLAKSLADSSLESFAEPSAPLPSRSPSPLCEASDESSDASGSNAENIPPPPPSPSFRRKVATAAGNITEKLAEKFNGLVHKGSPSKAKAGRDESEEDVKDEAY</sequence>
<proteinExistence type="predicted"/>
<evidence type="ECO:0000313" key="6">
    <source>
        <dbReference type="Proteomes" id="UP001280581"/>
    </source>
</evidence>
<dbReference type="InterPro" id="IPR025260">
    <property type="entry name" value="CHD1-like_C"/>
</dbReference>
<dbReference type="EMBL" id="WVTA01000002">
    <property type="protein sequence ID" value="KAK3215603.1"/>
    <property type="molecule type" value="Genomic_DNA"/>
</dbReference>
<feature type="compositionally biased region" description="Acidic residues" evidence="3">
    <location>
        <begin position="309"/>
        <end position="319"/>
    </location>
</feature>
<protein>
    <recommendedName>
        <fullName evidence="4">Chromodomain-helicase-DNA-binding protein 1-like C-terminal domain-containing protein</fullName>
    </recommendedName>
</protein>
<dbReference type="Proteomes" id="UP001280581">
    <property type="component" value="Unassembled WGS sequence"/>
</dbReference>
<gene>
    <name evidence="5" type="ORF">GRF29_8g555545</name>
</gene>
<comment type="caution">
    <text evidence="5">The sequence shown here is derived from an EMBL/GenBank/DDBJ whole genome shotgun (WGS) entry which is preliminary data.</text>
</comment>
<evidence type="ECO:0000256" key="2">
    <source>
        <dbReference type="ARBA" id="ARBA00023242"/>
    </source>
</evidence>